<dbReference type="Pfam" id="PF02970">
    <property type="entry name" value="TBCA"/>
    <property type="match status" value="1"/>
</dbReference>
<dbReference type="GO" id="GO:0005874">
    <property type="term" value="C:microtubule"/>
    <property type="evidence" value="ECO:0007669"/>
    <property type="project" value="UniProtKB-KW"/>
</dbReference>
<protein>
    <recommendedName>
        <fullName evidence="3">Tubulin-specific chaperone A</fullName>
    </recommendedName>
</protein>
<dbReference type="OrthoDB" id="296187at2759"/>
<evidence type="ECO:0000256" key="2">
    <source>
        <dbReference type="ARBA" id="ARBA00023186"/>
    </source>
</evidence>
<comment type="similarity">
    <text evidence="1 3">Belongs to the TBCA family.</text>
</comment>
<keyword evidence="6" id="KW-1185">Reference proteome</keyword>
<keyword evidence="3" id="KW-0493">Microtubule</keyword>
<dbReference type="GO" id="GO:0048487">
    <property type="term" value="F:beta-tubulin binding"/>
    <property type="evidence" value="ECO:0007669"/>
    <property type="project" value="InterPro"/>
</dbReference>
<gene>
    <name evidence="5" type="ORF">B9Z19DRAFT_1128971</name>
</gene>
<dbReference type="PANTHER" id="PTHR21500">
    <property type="entry name" value="TUBULIN-SPECIFIC CHAPERONE A"/>
    <property type="match status" value="1"/>
</dbReference>
<dbReference type="Proteomes" id="UP000244722">
    <property type="component" value="Unassembled WGS sequence"/>
</dbReference>
<organism evidence="5 6">
    <name type="scientific">Tuber borchii</name>
    <name type="common">White truffle</name>
    <dbReference type="NCBI Taxonomy" id="42251"/>
    <lineage>
        <taxon>Eukaryota</taxon>
        <taxon>Fungi</taxon>
        <taxon>Dikarya</taxon>
        <taxon>Ascomycota</taxon>
        <taxon>Pezizomycotina</taxon>
        <taxon>Pezizomycetes</taxon>
        <taxon>Pezizales</taxon>
        <taxon>Tuberaceae</taxon>
        <taxon>Tuber</taxon>
    </lineage>
</organism>
<evidence type="ECO:0000256" key="1">
    <source>
        <dbReference type="ARBA" id="ARBA00006806"/>
    </source>
</evidence>
<dbReference type="EMBL" id="NESQ01000169">
    <property type="protein sequence ID" value="PUU76912.1"/>
    <property type="molecule type" value="Genomic_DNA"/>
</dbReference>
<evidence type="ECO:0000256" key="3">
    <source>
        <dbReference type="RuleBase" id="RU364030"/>
    </source>
</evidence>
<dbReference type="GO" id="GO:0007023">
    <property type="term" value="P:post-chaperonin tubulin folding pathway"/>
    <property type="evidence" value="ECO:0007669"/>
    <property type="project" value="UniProtKB-UniRule"/>
</dbReference>
<dbReference type="PANTHER" id="PTHR21500:SF0">
    <property type="entry name" value="TUBULIN-SPECIFIC CHAPERONE A"/>
    <property type="match status" value="1"/>
</dbReference>
<dbReference type="InterPro" id="IPR036126">
    <property type="entry name" value="TBCA_sf"/>
</dbReference>
<comment type="caution">
    <text evidence="5">The sequence shown here is derived from an EMBL/GenBank/DDBJ whole genome shotgun (WGS) entry which is preliminary data.</text>
</comment>
<name>A0A2T6ZN43_TUBBO</name>
<evidence type="ECO:0000313" key="5">
    <source>
        <dbReference type="EMBL" id="PUU76912.1"/>
    </source>
</evidence>
<dbReference type="SUPFAM" id="SSF46988">
    <property type="entry name" value="Tubulin chaperone cofactor A"/>
    <property type="match status" value="1"/>
</dbReference>
<sequence>MPPPTPLSIKTSSVLRLIKEEASYHEETIQQKAAVEKLELEGADEYDLRQPRQVLEQTIVMAPAVRKQLHTALGALSEAMEAAPESESEENKEKAKRALDDGRKVLEEHGVPE</sequence>
<keyword evidence="2 3" id="KW-0143">Chaperone</keyword>
<dbReference type="Gene3D" id="1.20.58.90">
    <property type="match status" value="1"/>
</dbReference>
<proteinExistence type="inferred from homology"/>
<evidence type="ECO:0000256" key="4">
    <source>
        <dbReference type="SAM" id="MobiDB-lite"/>
    </source>
</evidence>
<evidence type="ECO:0000313" key="6">
    <source>
        <dbReference type="Proteomes" id="UP000244722"/>
    </source>
</evidence>
<dbReference type="GO" id="GO:0007021">
    <property type="term" value="P:tubulin complex assembly"/>
    <property type="evidence" value="ECO:0007669"/>
    <property type="project" value="UniProtKB-UniRule"/>
</dbReference>
<feature type="compositionally biased region" description="Basic and acidic residues" evidence="4">
    <location>
        <begin position="89"/>
        <end position="113"/>
    </location>
</feature>
<accession>A0A2T6ZN43</accession>
<comment type="subunit">
    <text evidence="3">Supercomplex made of cofactors A to E. Cofactors A and D function by capturing and stabilizing tubulin in a quasi-native conformation. Cofactor E binds to the cofactor D-tubulin complex; interaction with cofactor C then causes the release of tubulin polypeptides that are committed to the native state.</text>
</comment>
<feature type="region of interest" description="Disordered" evidence="4">
    <location>
        <begin position="79"/>
        <end position="113"/>
    </location>
</feature>
<dbReference type="AlphaFoldDB" id="A0A2T6ZN43"/>
<keyword evidence="3" id="KW-0206">Cytoskeleton</keyword>
<keyword evidence="3" id="KW-0963">Cytoplasm</keyword>
<dbReference type="InterPro" id="IPR004226">
    <property type="entry name" value="TBCA"/>
</dbReference>
<reference evidence="5 6" key="1">
    <citation type="submission" date="2017-04" db="EMBL/GenBank/DDBJ databases">
        <title>Draft genome sequence of Tuber borchii Vittad., a whitish edible truffle.</title>
        <authorList>
            <consortium name="DOE Joint Genome Institute"/>
            <person name="Murat C."/>
            <person name="Kuo A."/>
            <person name="Barry K.W."/>
            <person name="Clum A."/>
            <person name="Dockter R.B."/>
            <person name="Fauchery L."/>
            <person name="Iotti M."/>
            <person name="Kohler A."/>
            <person name="Labutti K."/>
            <person name="Lindquist E.A."/>
            <person name="Lipzen A."/>
            <person name="Ohm R.A."/>
            <person name="Wang M."/>
            <person name="Grigoriev I.V."/>
            <person name="Zambonelli A."/>
            <person name="Martin F.M."/>
        </authorList>
    </citation>
    <scope>NUCLEOTIDE SEQUENCE [LARGE SCALE GENOMIC DNA]</scope>
    <source>
        <strain evidence="5 6">Tbo3840</strain>
    </source>
</reference>
<dbReference type="GO" id="GO:0005829">
    <property type="term" value="C:cytosol"/>
    <property type="evidence" value="ECO:0007669"/>
    <property type="project" value="TreeGrafter"/>
</dbReference>
<comment type="subcellular location">
    <subcellularLocation>
        <location evidence="3">Cytoplasm</location>
        <location evidence="3">Cytoskeleton</location>
    </subcellularLocation>
</comment>
<dbReference type="STRING" id="42251.A0A2T6ZN43"/>